<protein>
    <submittedName>
        <fullName evidence="1">Tail component protein</fullName>
    </submittedName>
</protein>
<dbReference type="EMBL" id="BK015904">
    <property type="protein sequence ID" value="DAD72627.1"/>
    <property type="molecule type" value="Genomic_DNA"/>
</dbReference>
<reference evidence="1" key="1">
    <citation type="journal article" date="2021" name="Proc. Natl. Acad. Sci. U.S.A.">
        <title>A Catalog of Tens of Thousands of Viruses from Human Metagenomes Reveals Hidden Associations with Chronic Diseases.</title>
        <authorList>
            <person name="Tisza M.J."/>
            <person name="Buck C.B."/>
        </authorList>
    </citation>
    <scope>NUCLEOTIDE SEQUENCE</scope>
    <source>
        <strain evidence="1">Ct7EW56</strain>
    </source>
</reference>
<name>A0A8S5LS06_9CAUD</name>
<accession>A0A8S5LS06</accession>
<organism evidence="1">
    <name type="scientific">Siphoviridae sp. ct7EW56</name>
    <dbReference type="NCBI Taxonomy" id="2827562"/>
    <lineage>
        <taxon>Viruses</taxon>
        <taxon>Duplodnaviria</taxon>
        <taxon>Heunggongvirae</taxon>
        <taxon>Uroviricota</taxon>
        <taxon>Caudoviricetes</taxon>
    </lineage>
</organism>
<evidence type="ECO:0000313" key="1">
    <source>
        <dbReference type="EMBL" id="DAD72627.1"/>
    </source>
</evidence>
<sequence>MARKKTISINCLSQSSIQNAIKQLRAYQDSLTYKCQMVAQKLAEKGVEIARVQIADLDAVFTSELLSSIHSEYEGSTKGGGVWSVVAGTDHAMFVEFGTGIVGKQSPYPGKLPDGVTWNYASGKTIRQLADGRYGWFYPGDDGNWYFTEGMPSRPFMYYTSLQLMKLVEKTVKEVFKNG</sequence>
<proteinExistence type="predicted"/>